<dbReference type="GO" id="GO:0061651">
    <property type="term" value="F:Atg12 conjugating enzyme activity"/>
    <property type="evidence" value="ECO:0007669"/>
    <property type="project" value="TreeGrafter"/>
</dbReference>
<keyword evidence="4" id="KW-0833">Ubl conjugation pathway</keyword>
<protein>
    <recommendedName>
        <fullName evidence="2">Ubiquitin-like-conjugating enzyme ATG10</fullName>
    </recommendedName>
    <alternativeName>
        <fullName evidence="6">Autophagy-related protein 10</fullName>
    </alternativeName>
</protein>
<dbReference type="OrthoDB" id="4089664at2759"/>
<dbReference type="STRING" id="56857.A0A200PM72"/>
<proteinExistence type="inferred from homology"/>
<keyword evidence="8" id="KW-1185">Reference proteome</keyword>
<evidence type="ECO:0000313" key="8">
    <source>
        <dbReference type="Proteomes" id="UP000195402"/>
    </source>
</evidence>
<evidence type="ECO:0000256" key="6">
    <source>
        <dbReference type="ARBA" id="ARBA00029833"/>
    </source>
</evidence>
<dbReference type="FunCoup" id="A0A200PM72">
    <property type="interactions" value="846"/>
</dbReference>
<comment type="similarity">
    <text evidence="1">Belongs to the ATG10 family.</text>
</comment>
<keyword evidence="5" id="KW-0072">Autophagy</keyword>
<dbReference type="Pfam" id="PF03987">
    <property type="entry name" value="Autophagy_act_C"/>
    <property type="match status" value="1"/>
</dbReference>
<dbReference type="InParanoid" id="A0A200PM72"/>
<sequence>MDICSSWDGTLSSSDFRVAATTLSKKWKVINPVFPPWTWVPCPRRPFWVASSDSEVDGYLSLENFYQLSSNEVGHRCSIETQALNNLVDVLCSYKSSPAKEELVNCGKEEPVDNATLVQSDDQEMHFYDFHIVYSNSYRVPVLYFRGYQSDGQLLALDEIERDLPLNSLKILRESKWTFMTQEEHPYLNRPWYTLHPCGTSEWMKLLFLGGDSQTKDGPTIQQQYLVSWLSVVGQAVGLRIPLEMINNSCPLYPVNSVTLSNEVND</sequence>
<dbReference type="GO" id="GO:0000045">
    <property type="term" value="P:autophagosome assembly"/>
    <property type="evidence" value="ECO:0007669"/>
    <property type="project" value="TreeGrafter"/>
</dbReference>
<dbReference type="Proteomes" id="UP000195402">
    <property type="component" value="Unassembled WGS sequence"/>
</dbReference>
<dbReference type="AlphaFoldDB" id="A0A200PM72"/>
<dbReference type="GO" id="GO:0005829">
    <property type="term" value="C:cytosol"/>
    <property type="evidence" value="ECO:0007669"/>
    <property type="project" value="TreeGrafter"/>
</dbReference>
<accession>A0A200PM72</accession>
<evidence type="ECO:0000256" key="3">
    <source>
        <dbReference type="ARBA" id="ARBA00022679"/>
    </source>
</evidence>
<dbReference type="GO" id="GO:0032446">
    <property type="term" value="P:protein modification by small protein conjugation"/>
    <property type="evidence" value="ECO:0007669"/>
    <property type="project" value="TreeGrafter"/>
</dbReference>
<evidence type="ECO:0000256" key="2">
    <source>
        <dbReference type="ARBA" id="ARBA00021099"/>
    </source>
</evidence>
<dbReference type="InterPro" id="IPR007135">
    <property type="entry name" value="Atg3/Atg10"/>
</dbReference>
<evidence type="ECO:0000256" key="4">
    <source>
        <dbReference type="ARBA" id="ARBA00022786"/>
    </source>
</evidence>
<dbReference type="PANTHER" id="PTHR14957:SF1">
    <property type="entry name" value="UBIQUITIN-LIKE-CONJUGATING ENZYME ATG10"/>
    <property type="match status" value="1"/>
</dbReference>
<reference evidence="7 8" key="1">
    <citation type="journal article" date="2017" name="Mol. Plant">
        <title>The Genome of Medicinal Plant Macleaya cordata Provides New Insights into Benzylisoquinoline Alkaloids Metabolism.</title>
        <authorList>
            <person name="Liu X."/>
            <person name="Liu Y."/>
            <person name="Huang P."/>
            <person name="Ma Y."/>
            <person name="Qing Z."/>
            <person name="Tang Q."/>
            <person name="Cao H."/>
            <person name="Cheng P."/>
            <person name="Zheng Y."/>
            <person name="Yuan Z."/>
            <person name="Zhou Y."/>
            <person name="Liu J."/>
            <person name="Tang Z."/>
            <person name="Zhuo Y."/>
            <person name="Zhang Y."/>
            <person name="Yu L."/>
            <person name="Huang J."/>
            <person name="Yang P."/>
            <person name="Peng Q."/>
            <person name="Zhang J."/>
            <person name="Jiang W."/>
            <person name="Zhang Z."/>
            <person name="Lin K."/>
            <person name="Ro D.K."/>
            <person name="Chen X."/>
            <person name="Xiong X."/>
            <person name="Shang Y."/>
            <person name="Huang S."/>
            <person name="Zeng J."/>
        </authorList>
    </citation>
    <scope>NUCLEOTIDE SEQUENCE [LARGE SCALE GENOMIC DNA]</scope>
    <source>
        <strain evidence="8">cv. BLH2017</strain>
        <tissue evidence="7">Root</tissue>
    </source>
</reference>
<dbReference type="EMBL" id="MVGT01004512">
    <property type="protein sequence ID" value="OUZ99304.1"/>
    <property type="molecule type" value="Genomic_DNA"/>
</dbReference>
<evidence type="ECO:0000256" key="5">
    <source>
        <dbReference type="ARBA" id="ARBA00023006"/>
    </source>
</evidence>
<keyword evidence="3" id="KW-0808">Transferase</keyword>
<evidence type="ECO:0000313" key="7">
    <source>
        <dbReference type="EMBL" id="OUZ99304.1"/>
    </source>
</evidence>
<dbReference type="GO" id="GO:0000422">
    <property type="term" value="P:autophagy of mitochondrion"/>
    <property type="evidence" value="ECO:0007669"/>
    <property type="project" value="TreeGrafter"/>
</dbReference>
<dbReference type="OMA" id="HIVFHTI"/>
<gene>
    <name evidence="7" type="ORF">BVC80_717g23</name>
</gene>
<comment type="caution">
    <text evidence="7">The sequence shown here is derived from an EMBL/GenBank/DDBJ whole genome shotgun (WGS) entry which is preliminary data.</text>
</comment>
<organism evidence="7 8">
    <name type="scientific">Macleaya cordata</name>
    <name type="common">Five-seeded plume-poppy</name>
    <name type="synonym">Bocconia cordata</name>
    <dbReference type="NCBI Taxonomy" id="56857"/>
    <lineage>
        <taxon>Eukaryota</taxon>
        <taxon>Viridiplantae</taxon>
        <taxon>Streptophyta</taxon>
        <taxon>Embryophyta</taxon>
        <taxon>Tracheophyta</taxon>
        <taxon>Spermatophyta</taxon>
        <taxon>Magnoliopsida</taxon>
        <taxon>Ranunculales</taxon>
        <taxon>Papaveraceae</taxon>
        <taxon>Papaveroideae</taxon>
        <taxon>Macleaya</taxon>
    </lineage>
</organism>
<evidence type="ECO:0000256" key="1">
    <source>
        <dbReference type="ARBA" id="ARBA00005696"/>
    </source>
</evidence>
<name>A0A200PM72_MACCD</name>
<dbReference type="Gene3D" id="3.30.1460.50">
    <property type="match status" value="1"/>
</dbReference>
<dbReference type="PANTHER" id="PTHR14957">
    <property type="entry name" value="UBIQUITIN-LIKE-CONJUGATING ENZYME ATG10"/>
    <property type="match status" value="1"/>
</dbReference>